<comment type="similarity">
    <text evidence="7">Belongs to the TRAP transporter small permease family.</text>
</comment>
<gene>
    <name evidence="9" type="ORF">BCF46_1843</name>
</gene>
<dbReference type="AlphaFoldDB" id="A0A497WNV6"/>
<keyword evidence="4 7" id="KW-0812">Transmembrane</keyword>
<keyword evidence="2 7" id="KW-0813">Transport</keyword>
<feature type="transmembrane region" description="Helical" evidence="7">
    <location>
        <begin position="191"/>
        <end position="218"/>
    </location>
</feature>
<comment type="function">
    <text evidence="7">Part of the tripartite ATP-independent periplasmic (TRAP) transport system.</text>
</comment>
<dbReference type="Proteomes" id="UP000269157">
    <property type="component" value="Unassembled WGS sequence"/>
</dbReference>
<organism evidence="9 10">
    <name type="scientific">Litoreibacter meonggei</name>
    <dbReference type="NCBI Taxonomy" id="1049199"/>
    <lineage>
        <taxon>Bacteria</taxon>
        <taxon>Pseudomonadati</taxon>
        <taxon>Pseudomonadota</taxon>
        <taxon>Alphaproteobacteria</taxon>
        <taxon>Rhodobacterales</taxon>
        <taxon>Roseobacteraceae</taxon>
        <taxon>Litoreibacter</taxon>
    </lineage>
</organism>
<keyword evidence="7" id="KW-0997">Cell inner membrane</keyword>
<dbReference type="InterPro" id="IPR055348">
    <property type="entry name" value="DctQ"/>
</dbReference>
<dbReference type="EMBL" id="RCCE01000003">
    <property type="protein sequence ID" value="RLJ51629.1"/>
    <property type="molecule type" value="Genomic_DNA"/>
</dbReference>
<sequence length="265" mass="29663">MSGETVELAGGLDDVSIAITDPGDVDREHHGWPDRLMINVGNVVAWLFPLLMVGIVAQVILRQSGVNQAWLDDAQWWIYGFAMLTGFAYAITTQSHVRVDILHQNYSPAKKARIEVFAIGWLLLPFLVIMTDILLHYAWSSIVALEGSSSPNGLHHLYLLKSSLPVMFIIAIIAAWGVFRRNLAIFSSVSLHKVVLWSLPAMLFFLTRIIHYAAYWFYALSQPDLNPRRITKEPIFEQTGYIAIATILVLLVVGYALSRNSAKDA</sequence>
<dbReference type="RefSeq" id="WP_121023479.1">
    <property type="nucleotide sequence ID" value="NZ_RCCE01000003.1"/>
</dbReference>
<name>A0A497WNV6_9RHOB</name>
<proteinExistence type="inferred from homology"/>
<keyword evidence="6 7" id="KW-0472">Membrane</keyword>
<dbReference type="OrthoDB" id="4250245at2"/>
<evidence type="ECO:0000256" key="3">
    <source>
        <dbReference type="ARBA" id="ARBA00022475"/>
    </source>
</evidence>
<feature type="transmembrane region" description="Helical" evidence="7">
    <location>
        <begin position="158"/>
        <end position="179"/>
    </location>
</feature>
<evidence type="ECO:0000313" key="10">
    <source>
        <dbReference type="Proteomes" id="UP000269157"/>
    </source>
</evidence>
<keyword evidence="3" id="KW-1003">Cell membrane</keyword>
<evidence type="ECO:0000256" key="7">
    <source>
        <dbReference type="RuleBase" id="RU369079"/>
    </source>
</evidence>
<keyword evidence="10" id="KW-1185">Reference proteome</keyword>
<accession>A0A497WNV6</accession>
<dbReference type="GO" id="GO:0005886">
    <property type="term" value="C:plasma membrane"/>
    <property type="evidence" value="ECO:0007669"/>
    <property type="project" value="UniProtKB-SubCell"/>
</dbReference>
<evidence type="ECO:0000256" key="2">
    <source>
        <dbReference type="ARBA" id="ARBA00022448"/>
    </source>
</evidence>
<comment type="subunit">
    <text evidence="7">The complex comprises the extracytoplasmic solute receptor protein and the two transmembrane proteins.</text>
</comment>
<protein>
    <recommendedName>
        <fullName evidence="7">TRAP transporter small permease protein</fullName>
    </recommendedName>
</protein>
<feature type="transmembrane region" description="Helical" evidence="7">
    <location>
        <begin position="36"/>
        <end position="61"/>
    </location>
</feature>
<dbReference type="Pfam" id="PF04290">
    <property type="entry name" value="DctQ"/>
    <property type="match status" value="1"/>
</dbReference>
<keyword evidence="5 7" id="KW-1133">Transmembrane helix</keyword>
<feature type="domain" description="Tripartite ATP-independent periplasmic transporters DctQ component" evidence="8">
    <location>
        <begin position="51"/>
        <end position="181"/>
    </location>
</feature>
<feature type="transmembrane region" description="Helical" evidence="7">
    <location>
        <begin position="114"/>
        <end position="138"/>
    </location>
</feature>
<reference evidence="9 10" key="1">
    <citation type="submission" date="2018-10" db="EMBL/GenBank/DDBJ databases">
        <title>Genomic Encyclopedia of Archaeal and Bacterial Type Strains, Phase II (KMG-II): from individual species to whole genera.</title>
        <authorList>
            <person name="Goeker M."/>
        </authorList>
    </citation>
    <scope>NUCLEOTIDE SEQUENCE [LARGE SCALE GENOMIC DNA]</scope>
    <source>
        <strain evidence="9 10">DSM 29466</strain>
    </source>
</reference>
<comment type="caution">
    <text evidence="9">The sequence shown here is derived from an EMBL/GenBank/DDBJ whole genome shotgun (WGS) entry which is preliminary data.</text>
</comment>
<feature type="transmembrane region" description="Helical" evidence="7">
    <location>
        <begin position="238"/>
        <end position="257"/>
    </location>
</feature>
<evidence type="ECO:0000256" key="1">
    <source>
        <dbReference type="ARBA" id="ARBA00004651"/>
    </source>
</evidence>
<comment type="caution">
    <text evidence="7">Lacks conserved residue(s) required for the propagation of feature annotation.</text>
</comment>
<evidence type="ECO:0000313" key="9">
    <source>
        <dbReference type="EMBL" id="RLJ51629.1"/>
    </source>
</evidence>
<feature type="transmembrane region" description="Helical" evidence="7">
    <location>
        <begin position="76"/>
        <end position="93"/>
    </location>
</feature>
<evidence type="ECO:0000256" key="4">
    <source>
        <dbReference type="ARBA" id="ARBA00022692"/>
    </source>
</evidence>
<evidence type="ECO:0000256" key="5">
    <source>
        <dbReference type="ARBA" id="ARBA00022989"/>
    </source>
</evidence>
<evidence type="ECO:0000256" key="6">
    <source>
        <dbReference type="ARBA" id="ARBA00023136"/>
    </source>
</evidence>
<comment type="subcellular location">
    <subcellularLocation>
        <location evidence="7">Cell inner membrane</location>
        <topology evidence="7">Multi-pass membrane protein</topology>
    </subcellularLocation>
    <subcellularLocation>
        <location evidence="1">Cell membrane</location>
        <topology evidence="1">Multi-pass membrane protein</topology>
    </subcellularLocation>
</comment>
<evidence type="ECO:0000259" key="8">
    <source>
        <dbReference type="Pfam" id="PF04290"/>
    </source>
</evidence>
<dbReference type="GO" id="GO:0022857">
    <property type="term" value="F:transmembrane transporter activity"/>
    <property type="evidence" value="ECO:0007669"/>
    <property type="project" value="UniProtKB-UniRule"/>
</dbReference>